<dbReference type="InterPro" id="IPR007527">
    <property type="entry name" value="Znf_SWIM"/>
</dbReference>
<organism evidence="5 7">
    <name type="scientific">Plasmodiophora brassicae</name>
    <name type="common">Clubroot disease agent</name>
    <dbReference type="NCBI Taxonomy" id="37360"/>
    <lineage>
        <taxon>Eukaryota</taxon>
        <taxon>Sar</taxon>
        <taxon>Rhizaria</taxon>
        <taxon>Endomyxa</taxon>
        <taxon>Phytomyxea</taxon>
        <taxon>Plasmodiophorida</taxon>
        <taxon>Plasmodiophoridae</taxon>
        <taxon>Plasmodiophora</taxon>
    </lineage>
</organism>
<evidence type="ECO:0000313" key="6">
    <source>
        <dbReference type="EMBL" id="SPQ98802.1"/>
    </source>
</evidence>
<name>A0A0G4J2Z0_PLABS</name>
<dbReference type="InterPro" id="IPR001841">
    <property type="entry name" value="Znf_RING"/>
</dbReference>
<protein>
    <recommendedName>
        <fullName evidence="9">SWIM-type domain-containing protein</fullName>
    </recommendedName>
</protein>
<evidence type="ECO:0008006" key="9">
    <source>
        <dbReference type="Google" id="ProtNLM"/>
    </source>
</evidence>
<evidence type="ECO:0000256" key="2">
    <source>
        <dbReference type="SAM" id="MobiDB-lite"/>
    </source>
</evidence>
<dbReference type="Proteomes" id="UP000039324">
    <property type="component" value="Unassembled WGS sequence"/>
</dbReference>
<evidence type="ECO:0000259" key="4">
    <source>
        <dbReference type="PROSITE" id="PS50966"/>
    </source>
</evidence>
<evidence type="ECO:0000313" key="5">
    <source>
        <dbReference type="EMBL" id="CEP01940.1"/>
    </source>
</evidence>
<dbReference type="PROSITE" id="PS50089">
    <property type="entry name" value="ZF_RING_2"/>
    <property type="match status" value="1"/>
</dbReference>
<accession>A0A0G4J2Z0</accession>
<dbReference type="Pfam" id="PF04434">
    <property type="entry name" value="SWIM"/>
    <property type="match status" value="1"/>
</dbReference>
<evidence type="ECO:0000256" key="1">
    <source>
        <dbReference type="PROSITE-ProRule" id="PRU00175"/>
    </source>
</evidence>
<evidence type="ECO:0000313" key="7">
    <source>
        <dbReference type="Proteomes" id="UP000039324"/>
    </source>
</evidence>
<keyword evidence="6" id="KW-0496">Mitochondrion</keyword>
<dbReference type="Gene3D" id="3.30.40.10">
    <property type="entry name" value="Zinc/RING finger domain, C3HC4 (zinc finger)"/>
    <property type="match status" value="1"/>
</dbReference>
<feature type="domain" description="SWIM-type" evidence="4">
    <location>
        <begin position="111"/>
        <end position="146"/>
    </location>
</feature>
<reference evidence="6 8" key="2">
    <citation type="submission" date="2018-03" db="EMBL/GenBank/DDBJ databases">
        <authorList>
            <person name="Fogelqvist J."/>
        </authorList>
    </citation>
    <scope>NUCLEOTIDE SEQUENCE [LARGE SCALE GENOMIC DNA]</scope>
</reference>
<proteinExistence type="predicted"/>
<keyword evidence="1" id="KW-0863">Zinc-finger</keyword>
<keyword evidence="1" id="KW-0862">Zinc</keyword>
<keyword evidence="7" id="KW-1185">Reference proteome</keyword>
<dbReference type="GO" id="GO:0008270">
    <property type="term" value="F:zinc ion binding"/>
    <property type="evidence" value="ECO:0007669"/>
    <property type="project" value="UniProtKB-KW"/>
</dbReference>
<feature type="region of interest" description="Disordered" evidence="2">
    <location>
        <begin position="188"/>
        <end position="210"/>
    </location>
</feature>
<feature type="region of interest" description="Disordered" evidence="2">
    <location>
        <begin position="1"/>
        <end position="69"/>
    </location>
</feature>
<dbReference type="EMBL" id="CDSF01000122">
    <property type="protein sequence ID" value="CEP01940.1"/>
    <property type="molecule type" value="Genomic_DNA"/>
</dbReference>
<gene>
    <name evidence="5" type="ORF">PBRA_002205</name>
    <name evidence="6" type="ORF">PLBR_LOCUS6017</name>
</gene>
<dbReference type="Proteomes" id="UP000290189">
    <property type="component" value="Unassembled WGS sequence"/>
</dbReference>
<dbReference type="EMBL" id="OVEO01000010">
    <property type="protein sequence ID" value="SPQ98802.1"/>
    <property type="molecule type" value="Genomic_DNA"/>
</dbReference>
<dbReference type="AlphaFoldDB" id="A0A0G4J2Z0"/>
<dbReference type="STRING" id="37360.A0A0G4J2Z0"/>
<dbReference type="InterPro" id="IPR013083">
    <property type="entry name" value="Znf_RING/FYVE/PHD"/>
</dbReference>
<dbReference type="InterPro" id="IPR039903">
    <property type="entry name" value="Zswim2"/>
</dbReference>
<dbReference type="PROSITE" id="PS50966">
    <property type="entry name" value="ZF_SWIM"/>
    <property type="match status" value="1"/>
</dbReference>
<dbReference type="SUPFAM" id="SSF57850">
    <property type="entry name" value="RING/U-box"/>
    <property type="match status" value="1"/>
</dbReference>
<dbReference type="PANTHER" id="PTHR21540">
    <property type="entry name" value="RING FINGER AND SWIM DOMAIN-CONTAINING PROTEIN 2"/>
    <property type="match status" value="1"/>
</dbReference>
<geneLocation type="mitochondrion" evidence="6"/>
<reference evidence="5 7" key="1">
    <citation type="submission" date="2015-02" db="EMBL/GenBank/DDBJ databases">
        <authorList>
            <person name="Chooi Y.-H."/>
        </authorList>
    </citation>
    <scope>NUCLEOTIDE SEQUENCE [LARGE SCALE GENOMIC DNA]</scope>
    <source>
        <strain evidence="5">E3</strain>
    </source>
</reference>
<feature type="compositionally biased region" description="Low complexity" evidence="2">
    <location>
        <begin position="12"/>
        <end position="40"/>
    </location>
</feature>
<evidence type="ECO:0000259" key="3">
    <source>
        <dbReference type="PROSITE" id="PS50089"/>
    </source>
</evidence>
<dbReference type="PANTHER" id="PTHR21540:SF0">
    <property type="entry name" value="PHD FAMILY PROTEIN"/>
    <property type="match status" value="1"/>
</dbReference>
<sequence>MPVTRLASRSGPATTSPRPVTRSTSRSARSASPAARLASPVTRSRRERAPRVASEDATPPRQRVRASVDPARLHRALSERLYLIGRRDSPDDLAETDTLVYIVLGTTGNVYYPTFSRAKAPTCTCRDNRVRRVPCKHILFVLHRVLKLPRSADHRDIDGMLAQRNRDDIKKVLAPDAVREGYLEQTGFSLDDEPSLGPQRQRVAEGGPRPLDRGEDCPICYEDMSSDPPGQLVWCTACRRSMHVDCFGKWRDVKLKGHEPVTCVYCRQPWHASIGSAPFKRKPMNLEEYLRE</sequence>
<dbReference type="OrthoDB" id="2122982at2759"/>
<dbReference type="GO" id="GO:0061630">
    <property type="term" value="F:ubiquitin protein ligase activity"/>
    <property type="evidence" value="ECO:0007669"/>
    <property type="project" value="InterPro"/>
</dbReference>
<keyword evidence="1" id="KW-0479">Metal-binding</keyword>
<feature type="domain" description="RING-type" evidence="3">
    <location>
        <begin position="217"/>
        <end position="267"/>
    </location>
</feature>
<evidence type="ECO:0000313" key="8">
    <source>
        <dbReference type="Proteomes" id="UP000290189"/>
    </source>
</evidence>